<feature type="compositionally biased region" description="Low complexity" evidence="6">
    <location>
        <begin position="567"/>
        <end position="595"/>
    </location>
</feature>
<feature type="compositionally biased region" description="Polar residues" evidence="6">
    <location>
        <begin position="1"/>
        <end position="11"/>
    </location>
</feature>
<feature type="region of interest" description="Disordered" evidence="6">
    <location>
        <begin position="1"/>
        <end position="147"/>
    </location>
</feature>
<dbReference type="PANTHER" id="PTHR24403:SF109">
    <property type="entry name" value="ZINC FINGER PROTEIN 845-LIKE"/>
    <property type="match status" value="1"/>
</dbReference>
<keyword evidence="3 5" id="KW-0863">Zinc-finger</keyword>
<gene>
    <name evidence="8" type="ORF">KUTeg_023164</name>
</gene>
<feature type="domain" description="C2H2-type" evidence="7">
    <location>
        <begin position="428"/>
        <end position="456"/>
    </location>
</feature>
<dbReference type="Gene3D" id="3.30.160.60">
    <property type="entry name" value="Classic Zinc Finger"/>
    <property type="match status" value="3"/>
</dbReference>
<dbReference type="SUPFAM" id="SSF57667">
    <property type="entry name" value="beta-beta-alpha zinc fingers"/>
    <property type="match status" value="1"/>
</dbReference>
<evidence type="ECO:0000313" key="9">
    <source>
        <dbReference type="Proteomes" id="UP001217089"/>
    </source>
</evidence>
<evidence type="ECO:0000256" key="6">
    <source>
        <dbReference type="SAM" id="MobiDB-lite"/>
    </source>
</evidence>
<comment type="caution">
    <text evidence="8">The sequence shown here is derived from an EMBL/GenBank/DDBJ whole genome shotgun (WGS) entry which is preliminary data.</text>
</comment>
<dbReference type="SMART" id="SM00355">
    <property type="entry name" value="ZnF_C2H2"/>
    <property type="match status" value="3"/>
</dbReference>
<evidence type="ECO:0000259" key="7">
    <source>
        <dbReference type="PROSITE" id="PS50157"/>
    </source>
</evidence>
<protein>
    <recommendedName>
        <fullName evidence="7">C2H2-type domain-containing protein</fullName>
    </recommendedName>
</protein>
<feature type="region of interest" description="Disordered" evidence="6">
    <location>
        <begin position="563"/>
        <end position="608"/>
    </location>
</feature>
<accession>A0ABQ9E0U8</accession>
<name>A0ABQ9E0U8_TEGGR</name>
<keyword evidence="2" id="KW-0677">Repeat</keyword>
<dbReference type="Pfam" id="PF00096">
    <property type="entry name" value="zf-C2H2"/>
    <property type="match status" value="2"/>
</dbReference>
<dbReference type="PROSITE" id="PS00028">
    <property type="entry name" value="ZINC_FINGER_C2H2_1"/>
    <property type="match status" value="2"/>
</dbReference>
<dbReference type="EMBL" id="JARBDR010000921">
    <property type="protein sequence ID" value="KAJ8299104.1"/>
    <property type="molecule type" value="Genomic_DNA"/>
</dbReference>
<dbReference type="PROSITE" id="PS50157">
    <property type="entry name" value="ZINC_FINGER_C2H2_2"/>
    <property type="match status" value="3"/>
</dbReference>
<proteinExistence type="predicted"/>
<evidence type="ECO:0000256" key="3">
    <source>
        <dbReference type="ARBA" id="ARBA00022771"/>
    </source>
</evidence>
<evidence type="ECO:0000313" key="8">
    <source>
        <dbReference type="EMBL" id="KAJ8299104.1"/>
    </source>
</evidence>
<dbReference type="Proteomes" id="UP001217089">
    <property type="component" value="Unassembled WGS sequence"/>
</dbReference>
<keyword evidence="1" id="KW-0479">Metal-binding</keyword>
<feature type="domain" description="C2H2-type" evidence="7">
    <location>
        <begin position="400"/>
        <end position="427"/>
    </location>
</feature>
<sequence length="761" mass="85760">MVVDLQSQNTCAVPADPSLHNASHDFKYMPPEGSNHTSPHDFKLLPPEGVVTPSPDNPPTIDSSDIPNDLSYNEVPDGYQSPPNLSPKTMDEEMEDRDCSPSQSPDKHRSRRKPTLEDIVRRMKEVENSDSENSESDGEEEKFNGSMIGPLTIDMQRTGGENADCEADEVDGDVILPECIPNLNRNFIKENGLVSVVEAALQMLPQPLIKDGMSLQVDKSILENGKAMEQGCEGDEVNQELKHSSKEKEPLDISMDTENIHPETDKNRAIHSDKNIDSTVRDMMERISEMTNSTHKLYDSPSTPKLNGWGIHGAFHNSLPLFPFPPSPLEHHLAPNFLPMFDGKFPVQMEHEKDYLKCQYCERTFRRQKNLENHIENTHHGKGPQRRKSGENGTVGDMYFKCTHCPYTTKHQSNLYVHLRIHTGERPYICGACGVQYSQSHSLKSHIINKHDGIMSYYIKEKRNRSPRGMGYLSQVVPDISMYKIPAPIPPNVVPTSMQQPSPQEQHTPLLMPQPKLLPPTPLSACFPSPKQHSPAQNVGHPQLSPQMAMDGIHLHLQTQGLHEHLQSQIHQHQQHVQQQAQHQLQQQQHQQNQQSKSSPIGCNNGHLSPKYINSLLNQQIKPNPINEEPLSLVTHHKSPSQMPLQDISNNPVHTNEECGAIDLSRKSLIQDNPHHHDNQDDHSSIKAGHDSSVKCTDKDCINCVHQAKLRLLRLNVVRMLSILVPNLNFEEKGISADGDSVDELLHDVIESNMQEEEMRE</sequence>
<feature type="domain" description="C2H2-type" evidence="7">
    <location>
        <begin position="356"/>
        <end position="384"/>
    </location>
</feature>
<evidence type="ECO:0000256" key="4">
    <source>
        <dbReference type="ARBA" id="ARBA00022833"/>
    </source>
</evidence>
<keyword evidence="9" id="KW-1185">Reference proteome</keyword>
<evidence type="ECO:0000256" key="5">
    <source>
        <dbReference type="PROSITE-ProRule" id="PRU00042"/>
    </source>
</evidence>
<feature type="compositionally biased region" description="Basic and acidic residues" evidence="6">
    <location>
        <begin position="114"/>
        <end position="127"/>
    </location>
</feature>
<feature type="region of interest" description="Disordered" evidence="6">
    <location>
        <begin position="495"/>
        <end position="543"/>
    </location>
</feature>
<dbReference type="InterPro" id="IPR050688">
    <property type="entry name" value="Zinc_finger/UBP_domain"/>
</dbReference>
<dbReference type="InterPro" id="IPR013087">
    <property type="entry name" value="Znf_C2H2_type"/>
</dbReference>
<organism evidence="8 9">
    <name type="scientific">Tegillarca granosa</name>
    <name type="common">Malaysian cockle</name>
    <name type="synonym">Anadara granosa</name>
    <dbReference type="NCBI Taxonomy" id="220873"/>
    <lineage>
        <taxon>Eukaryota</taxon>
        <taxon>Metazoa</taxon>
        <taxon>Spiralia</taxon>
        <taxon>Lophotrochozoa</taxon>
        <taxon>Mollusca</taxon>
        <taxon>Bivalvia</taxon>
        <taxon>Autobranchia</taxon>
        <taxon>Pteriomorphia</taxon>
        <taxon>Arcoida</taxon>
        <taxon>Arcoidea</taxon>
        <taxon>Arcidae</taxon>
        <taxon>Tegillarca</taxon>
    </lineage>
</organism>
<evidence type="ECO:0000256" key="1">
    <source>
        <dbReference type="ARBA" id="ARBA00022723"/>
    </source>
</evidence>
<dbReference type="InterPro" id="IPR036236">
    <property type="entry name" value="Znf_C2H2_sf"/>
</dbReference>
<reference evidence="8 9" key="1">
    <citation type="submission" date="2022-12" db="EMBL/GenBank/DDBJ databases">
        <title>Chromosome-level genome of Tegillarca granosa.</title>
        <authorList>
            <person name="Kim J."/>
        </authorList>
    </citation>
    <scope>NUCLEOTIDE SEQUENCE [LARGE SCALE GENOMIC DNA]</scope>
    <source>
        <strain evidence="8">Teg-2019</strain>
        <tissue evidence="8">Adductor muscle</tissue>
    </source>
</reference>
<feature type="compositionally biased region" description="Acidic residues" evidence="6">
    <location>
        <begin position="128"/>
        <end position="140"/>
    </location>
</feature>
<dbReference type="PANTHER" id="PTHR24403">
    <property type="entry name" value="ZINC FINGER PROTEIN"/>
    <property type="match status" value="1"/>
</dbReference>
<feature type="compositionally biased region" description="Polar residues" evidence="6">
    <location>
        <begin position="495"/>
        <end position="507"/>
    </location>
</feature>
<keyword evidence="4" id="KW-0862">Zinc</keyword>
<evidence type="ECO:0000256" key="2">
    <source>
        <dbReference type="ARBA" id="ARBA00022737"/>
    </source>
</evidence>